<name>A0AA43RGF0_9ACTN</name>
<dbReference type="Gene3D" id="3.40.50.2020">
    <property type="match status" value="1"/>
</dbReference>
<reference evidence="2" key="1">
    <citation type="submission" date="2023-07" db="EMBL/GenBank/DDBJ databases">
        <title>Between Cages and Wild: Unraveling the Impact of Captivity on Animal Microbiomes and Antimicrobial Resistance.</title>
        <authorList>
            <person name="Schmartz G.P."/>
            <person name="Rehner J."/>
            <person name="Schuff M.J."/>
            <person name="Becker S.L."/>
            <person name="Kravczyk M."/>
            <person name="Gurevich A."/>
            <person name="Francke R."/>
            <person name="Mueller R."/>
            <person name="Keller V."/>
            <person name="Keller A."/>
        </authorList>
    </citation>
    <scope>NUCLEOTIDE SEQUENCE</scope>
    <source>
        <strain evidence="2">S12M_St_49</strain>
    </source>
</reference>
<dbReference type="InterPro" id="IPR029057">
    <property type="entry name" value="PRTase-like"/>
</dbReference>
<organism evidence="2 3">
    <name type="scientific">Phoenicibacter congonensis</name>
    <dbReference type="NCBI Taxonomy" id="1944646"/>
    <lineage>
        <taxon>Bacteria</taxon>
        <taxon>Bacillati</taxon>
        <taxon>Actinomycetota</taxon>
        <taxon>Coriobacteriia</taxon>
        <taxon>Eggerthellales</taxon>
        <taxon>Eggerthellaceae</taxon>
        <taxon>Phoenicibacter</taxon>
    </lineage>
</organism>
<comment type="caution">
    <text evidence="2">The sequence shown here is derived from an EMBL/GenBank/DDBJ whole genome shotgun (WGS) entry which is preliminary data.</text>
</comment>
<dbReference type="PANTHER" id="PTHR47505">
    <property type="entry name" value="DNA UTILIZATION PROTEIN YHGH"/>
    <property type="match status" value="1"/>
</dbReference>
<dbReference type="EMBL" id="JAUMVS010000013">
    <property type="protein sequence ID" value="MDO4841372.1"/>
    <property type="molecule type" value="Genomic_DNA"/>
</dbReference>
<evidence type="ECO:0000313" key="3">
    <source>
        <dbReference type="Proteomes" id="UP001168575"/>
    </source>
</evidence>
<evidence type="ECO:0000313" key="2">
    <source>
        <dbReference type="EMBL" id="MDO4841372.1"/>
    </source>
</evidence>
<evidence type="ECO:0000256" key="1">
    <source>
        <dbReference type="ARBA" id="ARBA00008007"/>
    </source>
</evidence>
<dbReference type="Proteomes" id="UP001168575">
    <property type="component" value="Unassembled WGS sequence"/>
</dbReference>
<protein>
    <submittedName>
        <fullName evidence="2">ComF family protein</fullName>
    </submittedName>
</protein>
<sequence length="241" mass="26823">MDVMQATYETAKELVWPTRCAVCDEPGFVLCEECAANLRFIDLCHACKKCGASGGKVQCTECNDIMVLANGFAEYPLDQFRSCCILNEDARKIITAYKDRTELRLAPVIAKIMARYFEPAWIQKNALITYVPSSKEALVRRGFSHMGKIAKELSLLTNLETECVFEALATNDQRELGRKERVVNMASKFKVRKGLQIPHACPIVVIDDVSTTGATIMCAANALKRAGYETVYGLSFARVMN</sequence>
<dbReference type="InterPro" id="IPR051910">
    <property type="entry name" value="ComF/GntX_DNA_util-trans"/>
</dbReference>
<dbReference type="InterPro" id="IPR000836">
    <property type="entry name" value="PRTase_dom"/>
</dbReference>
<keyword evidence="3" id="KW-1185">Reference proteome</keyword>
<dbReference type="PANTHER" id="PTHR47505:SF1">
    <property type="entry name" value="DNA UTILIZATION PROTEIN YHGH"/>
    <property type="match status" value="1"/>
</dbReference>
<dbReference type="AlphaFoldDB" id="A0AA43RGF0"/>
<dbReference type="CDD" id="cd06223">
    <property type="entry name" value="PRTases_typeI"/>
    <property type="match status" value="1"/>
</dbReference>
<accession>A0AA43RGF0</accession>
<gene>
    <name evidence="2" type="ORF">Q3982_01690</name>
</gene>
<dbReference type="SUPFAM" id="SSF53271">
    <property type="entry name" value="PRTase-like"/>
    <property type="match status" value="1"/>
</dbReference>
<proteinExistence type="inferred from homology"/>
<comment type="similarity">
    <text evidence="1">Belongs to the ComF/GntX family.</text>
</comment>